<gene>
    <name evidence="5" type="primary">Dgri\GH15658</name>
    <name evidence="5" type="ORF">Dgri_GH15658</name>
</gene>
<evidence type="ECO:0000259" key="4">
    <source>
        <dbReference type="PROSITE" id="PS50240"/>
    </source>
</evidence>
<evidence type="ECO:0000313" key="5">
    <source>
        <dbReference type="EMBL" id="EDV95659.1"/>
    </source>
</evidence>
<keyword evidence="6" id="KW-1185">Reference proteome</keyword>
<feature type="signal peptide" evidence="3">
    <location>
        <begin position="1"/>
        <end position="19"/>
    </location>
</feature>
<dbReference type="InterPro" id="IPR033116">
    <property type="entry name" value="TRYPSIN_SER"/>
</dbReference>
<sequence>MRLFVITLCLLQTPSLIVAVVRGFQAKPKQLPYQASLKCYFDNSNDKPHWHGGTIISPRWILTAAHCLQQPKIDLVKVIVTVGVVNKTNREEPGFVEMVVNKEDTIPHDQFNPKTLENDMGLIKLPNDLTLNAYVKAAYLSKQMVYDVYDWFSGRVGIMSGWGLTGSGRPTNMLQYGHAGILHNIRCRLIWQSQMRKTILDTFMCISFRHSGPCRGDSGGPLILEGSNRTLIGVFSHGFDPACRIRMPDIFTRVSYFVDWIEEHTGPL</sequence>
<dbReference type="EMBL" id="CH916366">
    <property type="protein sequence ID" value="EDV95659.1"/>
    <property type="molecule type" value="Genomic_DNA"/>
</dbReference>
<evidence type="ECO:0000256" key="1">
    <source>
        <dbReference type="ARBA" id="ARBA00023157"/>
    </source>
</evidence>
<keyword evidence="3" id="KW-0732">Signal</keyword>
<dbReference type="InterPro" id="IPR009003">
    <property type="entry name" value="Peptidase_S1_PA"/>
</dbReference>
<dbReference type="PANTHER" id="PTHR24250">
    <property type="entry name" value="CHYMOTRYPSIN-RELATED"/>
    <property type="match status" value="1"/>
</dbReference>
<dbReference type="OrthoDB" id="5565075at2759"/>
<dbReference type="AlphaFoldDB" id="B4IZS4"/>
<protein>
    <submittedName>
        <fullName evidence="5">GH15658</fullName>
    </submittedName>
</protein>
<dbReference type="KEGG" id="dgr:6557320"/>
<dbReference type="Gene3D" id="2.40.10.10">
    <property type="entry name" value="Trypsin-like serine proteases"/>
    <property type="match status" value="1"/>
</dbReference>
<dbReference type="GO" id="GO:0004252">
    <property type="term" value="F:serine-type endopeptidase activity"/>
    <property type="evidence" value="ECO:0007669"/>
    <property type="project" value="InterPro"/>
</dbReference>
<evidence type="ECO:0000313" key="6">
    <source>
        <dbReference type="Proteomes" id="UP000001070"/>
    </source>
</evidence>
<dbReference type="eggNOG" id="KOG3627">
    <property type="taxonomic scope" value="Eukaryota"/>
</dbReference>
<dbReference type="MEROPS" id="S01.B17"/>
<keyword evidence="2" id="KW-0720">Serine protease</keyword>
<keyword evidence="2" id="KW-0378">Hydrolase</keyword>
<dbReference type="FunFam" id="2.40.10.10:FF:000068">
    <property type="entry name" value="transmembrane protease serine 2"/>
    <property type="match status" value="1"/>
</dbReference>
<dbReference type="PROSITE" id="PS00134">
    <property type="entry name" value="TRYPSIN_HIS"/>
    <property type="match status" value="1"/>
</dbReference>
<dbReference type="CDD" id="cd00190">
    <property type="entry name" value="Tryp_SPc"/>
    <property type="match status" value="1"/>
</dbReference>
<feature type="domain" description="Peptidase S1" evidence="4">
    <location>
        <begin position="20"/>
        <end position="266"/>
    </location>
</feature>
<dbReference type="GO" id="GO:0006508">
    <property type="term" value="P:proteolysis"/>
    <property type="evidence" value="ECO:0007669"/>
    <property type="project" value="UniProtKB-KW"/>
</dbReference>
<dbReference type="InterPro" id="IPR043504">
    <property type="entry name" value="Peptidase_S1_PA_chymotrypsin"/>
</dbReference>
<dbReference type="InParanoid" id="B4IZS4"/>
<dbReference type="Pfam" id="PF00089">
    <property type="entry name" value="Trypsin"/>
    <property type="match status" value="1"/>
</dbReference>
<dbReference type="InterPro" id="IPR001254">
    <property type="entry name" value="Trypsin_dom"/>
</dbReference>
<keyword evidence="2" id="KW-0645">Protease</keyword>
<reference evidence="5 6" key="1">
    <citation type="journal article" date="2007" name="Nature">
        <title>Evolution of genes and genomes on the Drosophila phylogeny.</title>
        <authorList>
            <consortium name="Drosophila 12 Genomes Consortium"/>
            <person name="Clark A.G."/>
            <person name="Eisen M.B."/>
            <person name="Smith D.R."/>
            <person name="Bergman C.M."/>
            <person name="Oliver B."/>
            <person name="Markow T.A."/>
            <person name="Kaufman T.C."/>
            <person name="Kellis M."/>
            <person name="Gelbart W."/>
            <person name="Iyer V.N."/>
            <person name="Pollard D.A."/>
            <person name="Sackton T.B."/>
            <person name="Larracuente A.M."/>
            <person name="Singh N.D."/>
            <person name="Abad J.P."/>
            <person name="Abt D.N."/>
            <person name="Adryan B."/>
            <person name="Aguade M."/>
            <person name="Akashi H."/>
            <person name="Anderson W.W."/>
            <person name="Aquadro C.F."/>
            <person name="Ardell D.H."/>
            <person name="Arguello R."/>
            <person name="Artieri C.G."/>
            <person name="Barbash D.A."/>
            <person name="Barker D."/>
            <person name="Barsanti P."/>
            <person name="Batterham P."/>
            <person name="Batzoglou S."/>
            <person name="Begun D."/>
            <person name="Bhutkar A."/>
            <person name="Blanco E."/>
            <person name="Bosak S.A."/>
            <person name="Bradley R.K."/>
            <person name="Brand A.D."/>
            <person name="Brent M.R."/>
            <person name="Brooks A.N."/>
            <person name="Brown R.H."/>
            <person name="Butlin R.K."/>
            <person name="Caggese C."/>
            <person name="Calvi B.R."/>
            <person name="Bernardo de Carvalho A."/>
            <person name="Caspi A."/>
            <person name="Castrezana S."/>
            <person name="Celniker S.E."/>
            <person name="Chang J.L."/>
            <person name="Chapple C."/>
            <person name="Chatterji S."/>
            <person name="Chinwalla A."/>
            <person name="Civetta A."/>
            <person name="Clifton S.W."/>
            <person name="Comeron J.M."/>
            <person name="Costello J.C."/>
            <person name="Coyne J.A."/>
            <person name="Daub J."/>
            <person name="David R.G."/>
            <person name="Delcher A.L."/>
            <person name="Delehaunty K."/>
            <person name="Do C.B."/>
            <person name="Ebling H."/>
            <person name="Edwards K."/>
            <person name="Eickbush T."/>
            <person name="Evans J.D."/>
            <person name="Filipski A."/>
            <person name="Findeiss S."/>
            <person name="Freyhult E."/>
            <person name="Fulton L."/>
            <person name="Fulton R."/>
            <person name="Garcia A.C."/>
            <person name="Gardiner A."/>
            <person name="Garfield D.A."/>
            <person name="Garvin B.E."/>
            <person name="Gibson G."/>
            <person name="Gilbert D."/>
            <person name="Gnerre S."/>
            <person name="Godfrey J."/>
            <person name="Good R."/>
            <person name="Gotea V."/>
            <person name="Gravely B."/>
            <person name="Greenberg A.J."/>
            <person name="Griffiths-Jones S."/>
            <person name="Gross S."/>
            <person name="Guigo R."/>
            <person name="Gustafson E.A."/>
            <person name="Haerty W."/>
            <person name="Hahn M.W."/>
            <person name="Halligan D.L."/>
            <person name="Halpern A.L."/>
            <person name="Halter G.M."/>
            <person name="Han M.V."/>
            <person name="Heger A."/>
            <person name="Hillier L."/>
            <person name="Hinrichs A.S."/>
            <person name="Holmes I."/>
            <person name="Hoskins R.A."/>
            <person name="Hubisz M.J."/>
            <person name="Hultmark D."/>
            <person name="Huntley M.A."/>
            <person name="Jaffe D.B."/>
            <person name="Jagadeeshan S."/>
            <person name="Jeck W.R."/>
            <person name="Johnson J."/>
            <person name="Jones C.D."/>
            <person name="Jordan W.C."/>
            <person name="Karpen G.H."/>
            <person name="Kataoka E."/>
            <person name="Keightley P.D."/>
            <person name="Kheradpour P."/>
            <person name="Kirkness E.F."/>
            <person name="Koerich L.B."/>
            <person name="Kristiansen K."/>
            <person name="Kudrna D."/>
            <person name="Kulathinal R.J."/>
            <person name="Kumar S."/>
            <person name="Kwok R."/>
            <person name="Lander E."/>
            <person name="Langley C.H."/>
            <person name="Lapoint R."/>
            <person name="Lazzaro B.P."/>
            <person name="Lee S.J."/>
            <person name="Levesque L."/>
            <person name="Li R."/>
            <person name="Lin C.F."/>
            <person name="Lin M.F."/>
            <person name="Lindblad-Toh K."/>
            <person name="Llopart A."/>
            <person name="Long M."/>
            <person name="Low L."/>
            <person name="Lozovsky E."/>
            <person name="Lu J."/>
            <person name="Luo M."/>
            <person name="Machado C.A."/>
            <person name="Makalowski W."/>
            <person name="Marzo M."/>
            <person name="Matsuda M."/>
            <person name="Matzkin L."/>
            <person name="McAllister B."/>
            <person name="McBride C.S."/>
            <person name="McKernan B."/>
            <person name="McKernan K."/>
            <person name="Mendez-Lago M."/>
            <person name="Minx P."/>
            <person name="Mollenhauer M.U."/>
            <person name="Montooth K."/>
            <person name="Mount S.M."/>
            <person name="Mu X."/>
            <person name="Myers E."/>
            <person name="Negre B."/>
            <person name="Newfeld S."/>
            <person name="Nielsen R."/>
            <person name="Noor M.A."/>
            <person name="O'Grady P."/>
            <person name="Pachter L."/>
            <person name="Papaceit M."/>
            <person name="Parisi M.J."/>
            <person name="Parisi M."/>
            <person name="Parts L."/>
            <person name="Pedersen J.S."/>
            <person name="Pesole G."/>
            <person name="Phillippy A.M."/>
            <person name="Ponting C.P."/>
            <person name="Pop M."/>
            <person name="Porcelli D."/>
            <person name="Powell J.R."/>
            <person name="Prohaska S."/>
            <person name="Pruitt K."/>
            <person name="Puig M."/>
            <person name="Quesneville H."/>
            <person name="Ram K.R."/>
            <person name="Rand D."/>
            <person name="Rasmussen M.D."/>
            <person name="Reed L.K."/>
            <person name="Reenan R."/>
            <person name="Reily A."/>
            <person name="Remington K.A."/>
            <person name="Rieger T.T."/>
            <person name="Ritchie M.G."/>
            <person name="Robin C."/>
            <person name="Rogers Y.H."/>
            <person name="Rohde C."/>
            <person name="Rozas J."/>
            <person name="Rubenfield M.J."/>
            <person name="Ruiz A."/>
            <person name="Russo S."/>
            <person name="Salzberg S.L."/>
            <person name="Sanchez-Gracia A."/>
            <person name="Saranga D.J."/>
            <person name="Sato H."/>
            <person name="Schaeffer S.W."/>
            <person name="Schatz M.C."/>
            <person name="Schlenke T."/>
            <person name="Schwartz R."/>
            <person name="Segarra C."/>
            <person name="Singh R.S."/>
            <person name="Sirot L."/>
            <person name="Sirota M."/>
            <person name="Sisneros N.B."/>
            <person name="Smith C.D."/>
            <person name="Smith T.F."/>
            <person name="Spieth J."/>
            <person name="Stage D.E."/>
            <person name="Stark A."/>
            <person name="Stephan W."/>
            <person name="Strausberg R.L."/>
            <person name="Strempel S."/>
            <person name="Sturgill D."/>
            <person name="Sutton G."/>
            <person name="Sutton G.G."/>
            <person name="Tao W."/>
            <person name="Teichmann S."/>
            <person name="Tobari Y.N."/>
            <person name="Tomimura Y."/>
            <person name="Tsolas J.M."/>
            <person name="Valente V.L."/>
            <person name="Venter E."/>
            <person name="Venter J.C."/>
            <person name="Vicario S."/>
            <person name="Vieira F.G."/>
            <person name="Vilella A.J."/>
            <person name="Villasante A."/>
            <person name="Walenz B."/>
            <person name="Wang J."/>
            <person name="Wasserman M."/>
            <person name="Watts T."/>
            <person name="Wilson D."/>
            <person name="Wilson R.K."/>
            <person name="Wing R.A."/>
            <person name="Wolfner M.F."/>
            <person name="Wong A."/>
            <person name="Wong G.K."/>
            <person name="Wu C.I."/>
            <person name="Wu G."/>
            <person name="Yamamoto D."/>
            <person name="Yang H.P."/>
            <person name="Yang S.P."/>
            <person name="Yorke J.A."/>
            <person name="Yoshida K."/>
            <person name="Zdobnov E."/>
            <person name="Zhang P."/>
            <person name="Zhang Y."/>
            <person name="Zimin A.V."/>
            <person name="Baldwin J."/>
            <person name="Abdouelleil A."/>
            <person name="Abdulkadir J."/>
            <person name="Abebe A."/>
            <person name="Abera B."/>
            <person name="Abreu J."/>
            <person name="Acer S.C."/>
            <person name="Aftuck L."/>
            <person name="Alexander A."/>
            <person name="An P."/>
            <person name="Anderson E."/>
            <person name="Anderson S."/>
            <person name="Arachi H."/>
            <person name="Azer M."/>
            <person name="Bachantsang P."/>
            <person name="Barry A."/>
            <person name="Bayul T."/>
            <person name="Berlin A."/>
            <person name="Bessette D."/>
            <person name="Bloom T."/>
            <person name="Blye J."/>
            <person name="Boguslavskiy L."/>
            <person name="Bonnet C."/>
            <person name="Boukhgalter B."/>
            <person name="Bourzgui I."/>
            <person name="Brown A."/>
            <person name="Cahill P."/>
            <person name="Channer S."/>
            <person name="Cheshatsang Y."/>
            <person name="Chuda L."/>
            <person name="Citroen M."/>
            <person name="Collymore A."/>
            <person name="Cooke P."/>
            <person name="Costello M."/>
            <person name="D'Aco K."/>
            <person name="Daza R."/>
            <person name="De Haan G."/>
            <person name="DeGray S."/>
            <person name="DeMaso C."/>
            <person name="Dhargay N."/>
            <person name="Dooley K."/>
            <person name="Dooley E."/>
            <person name="Doricent M."/>
            <person name="Dorje P."/>
            <person name="Dorjee K."/>
            <person name="Dupes A."/>
            <person name="Elong R."/>
            <person name="Falk J."/>
            <person name="Farina A."/>
            <person name="Faro S."/>
            <person name="Ferguson D."/>
            <person name="Fisher S."/>
            <person name="Foley C.D."/>
            <person name="Franke A."/>
            <person name="Friedrich D."/>
            <person name="Gadbois L."/>
            <person name="Gearin G."/>
            <person name="Gearin C.R."/>
            <person name="Giannoukos G."/>
            <person name="Goode T."/>
            <person name="Graham J."/>
            <person name="Grandbois E."/>
            <person name="Grewal S."/>
            <person name="Gyaltsen K."/>
            <person name="Hafez N."/>
            <person name="Hagos B."/>
            <person name="Hall J."/>
            <person name="Henson C."/>
            <person name="Hollinger A."/>
            <person name="Honan T."/>
            <person name="Huard M.D."/>
            <person name="Hughes L."/>
            <person name="Hurhula B."/>
            <person name="Husby M.E."/>
            <person name="Kamat A."/>
            <person name="Kanga B."/>
            <person name="Kashin S."/>
            <person name="Khazanovich D."/>
            <person name="Kisner P."/>
            <person name="Lance K."/>
            <person name="Lara M."/>
            <person name="Lee W."/>
            <person name="Lennon N."/>
            <person name="Letendre F."/>
            <person name="LeVine R."/>
            <person name="Lipovsky A."/>
            <person name="Liu X."/>
            <person name="Liu J."/>
            <person name="Liu S."/>
            <person name="Lokyitsang T."/>
            <person name="Lokyitsang Y."/>
            <person name="Lubonja R."/>
            <person name="Lui A."/>
            <person name="MacDonald P."/>
            <person name="Magnisalis V."/>
            <person name="Maru K."/>
            <person name="Matthews C."/>
            <person name="McCusker W."/>
            <person name="McDonough S."/>
            <person name="Mehta T."/>
            <person name="Meldrim J."/>
            <person name="Meneus L."/>
            <person name="Mihai O."/>
            <person name="Mihalev A."/>
            <person name="Mihova T."/>
            <person name="Mittelman R."/>
            <person name="Mlenga V."/>
            <person name="Montmayeur A."/>
            <person name="Mulrain L."/>
            <person name="Navidi A."/>
            <person name="Naylor J."/>
            <person name="Negash T."/>
            <person name="Nguyen T."/>
            <person name="Nguyen N."/>
            <person name="Nicol R."/>
            <person name="Norbu C."/>
            <person name="Norbu N."/>
            <person name="Novod N."/>
            <person name="O'Neill B."/>
            <person name="Osman S."/>
            <person name="Markiewicz E."/>
            <person name="Oyono O.L."/>
            <person name="Patti C."/>
            <person name="Phunkhang P."/>
            <person name="Pierre F."/>
            <person name="Priest M."/>
            <person name="Raghuraman S."/>
            <person name="Rege F."/>
            <person name="Reyes R."/>
            <person name="Rise C."/>
            <person name="Rogov P."/>
            <person name="Ross K."/>
            <person name="Ryan E."/>
            <person name="Settipalli S."/>
            <person name="Shea T."/>
            <person name="Sherpa N."/>
            <person name="Shi L."/>
            <person name="Shih D."/>
            <person name="Sparrow T."/>
            <person name="Spaulding J."/>
            <person name="Stalker J."/>
            <person name="Stange-Thomann N."/>
            <person name="Stavropoulos S."/>
            <person name="Stone C."/>
            <person name="Strader C."/>
            <person name="Tesfaye S."/>
            <person name="Thomson T."/>
            <person name="Thoulutsang Y."/>
            <person name="Thoulutsang D."/>
            <person name="Topham K."/>
            <person name="Topping I."/>
            <person name="Tsamla T."/>
            <person name="Vassiliev H."/>
            <person name="Vo A."/>
            <person name="Wangchuk T."/>
            <person name="Wangdi T."/>
            <person name="Weiand M."/>
            <person name="Wilkinson J."/>
            <person name="Wilson A."/>
            <person name="Yadav S."/>
            <person name="Young G."/>
            <person name="Yu Q."/>
            <person name="Zembek L."/>
            <person name="Zhong D."/>
            <person name="Zimmer A."/>
            <person name="Zwirko Z."/>
            <person name="Jaffe D.B."/>
            <person name="Alvarez P."/>
            <person name="Brockman W."/>
            <person name="Butler J."/>
            <person name="Chin C."/>
            <person name="Gnerre S."/>
            <person name="Grabherr M."/>
            <person name="Kleber M."/>
            <person name="Mauceli E."/>
            <person name="MacCallum I."/>
        </authorList>
    </citation>
    <scope>NUCLEOTIDE SEQUENCE [LARGE SCALE GENOMIC DNA]</scope>
    <source>
        <strain evidence="6">Tucson 15287-2541.00</strain>
    </source>
</reference>
<dbReference type="InterPro" id="IPR018114">
    <property type="entry name" value="TRYPSIN_HIS"/>
</dbReference>
<evidence type="ECO:0000256" key="2">
    <source>
        <dbReference type="RuleBase" id="RU363034"/>
    </source>
</evidence>
<dbReference type="PhylomeDB" id="B4IZS4"/>
<name>B4IZS4_DROGR</name>
<dbReference type="SUPFAM" id="SSF50494">
    <property type="entry name" value="Trypsin-like serine proteases"/>
    <property type="match status" value="1"/>
</dbReference>
<evidence type="ECO:0000256" key="3">
    <source>
        <dbReference type="SAM" id="SignalP"/>
    </source>
</evidence>
<proteinExistence type="predicted"/>
<keyword evidence="1" id="KW-1015">Disulfide bond</keyword>
<dbReference type="SMART" id="SM00020">
    <property type="entry name" value="Tryp_SPc"/>
    <property type="match status" value="1"/>
</dbReference>
<dbReference type="PROSITE" id="PS00135">
    <property type="entry name" value="TRYPSIN_SER"/>
    <property type="match status" value="1"/>
</dbReference>
<dbReference type="PRINTS" id="PR00722">
    <property type="entry name" value="CHYMOTRYPSIN"/>
</dbReference>
<dbReference type="STRING" id="7222.B4IZS4"/>
<accession>B4IZS4</accession>
<dbReference type="HOGENOM" id="CLU_006842_0_4_1"/>
<dbReference type="InterPro" id="IPR001314">
    <property type="entry name" value="Peptidase_S1A"/>
</dbReference>
<organism evidence="6">
    <name type="scientific">Drosophila grimshawi</name>
    <name type="common">Hawaiian fruit fly</name>
    <name type="synonym">Idiomyia grimshawi</name>
    <dbReference type="NCBI Taxonomy" id="7222"/>
    <lineage>
        <taxon>Eukaryota</taxon>
        <taxon>Metazoa</taxon>
        <taxon>Ecdysozoa</taxon>
        <taxon>Arthropoda</taxon>
        <taxon>Hexapoda</taxon>
        <taxon>Insecta</taxon>
        <taxon>Pterygota</taxon>
        <taxon>Neoptera</taxon>
        <taxon>Endopterygota</taxon>
        <taxon>Diptera</taxon>
        <taxon>Brachycera</taxon>
        <taxon>Muscomorpha</taxon>
        <taxon>Ephydroidea</taxon>
        <taxon>Drosophilidae</taxon>
        <taxon>Drosophila</taxon>
        <taxon>Hawaiian Drosophila</taxon>
    </lineage>
</organism>
<dbReference type="OMA" id="NIRVPDI"/>
<dbReference type="PANTHER" id="PTHR24250:SF50">
    <property type="entry name" value="PEPTIDASE S1 DOMAIN-CONTAINING PROTEIN"/>
    <property type="match status" value="1"/>
</dbReference>
<feature type="chain" id="PRO_5002811319" evidence="3">
    <location>
        <begin position="20"/>
        <end position="268"/>
    </location>
</feature>
<dbReference type="SMR" id="B4IZS4"/>
<dbReference type="PROSITE" id="PS50240">
    <property type="entry name" value="TRYPSIN_DOM"/>
    <property type="match status" value="1"/>
</dbReference>
<dbReference type="Proteomes" id="UP000001070">
    <property type="component" value="Unassembled WGS sequence"/>
</dbReference>